<dbReference type="InterPro" id="IPR033136">
    <property type="entry name" value="DNA_ligase_CS"/>
</dbReference>
<dbReference type="PROSITE" id="PS01055">
    <property type="entry name" value="DNA_LIGASE_N1"/>
    <property type="match status" value="1"/>
</dbReference>
<protein>
    <recommendedName>
        <fullName evidence="3 14">DNA ligase</fullName>
        <ecNumber evidence="2 14">6.5.1.2</ecNumber>
    </recommendedName>
    <alternativeName>
        <fullName evidence="14">Polydeoxyribonucleotide synthase [NAD(+)]</fullName>
    </alternativeName>
</protein>
<feature type="binding site" evidence="14">
    <location>
        <position position="453"/>
    </location>
    <ligand>
        <name>Zn(2+)</name>
        <dbReference type="ChEBI" id="CHEBI:29105"/>
    </ligand>
</feature>
<dbReference type="Gene3D" id="3.40.50.10190">
    <property type="entry name" value="BRCT domain"/>
    <property type="match status" value="1"/>
</dbReference>
<dbReference type="Proteomes" id="UP000176303">
    <property type="component" value="Unassembled WGS sequence"/>
</dbReference>
<organism evidence="17 18">
    <name type="scientific">Candidatus Uhrbacteria bacterium RIFCSPHIGHO2_02_FULL_57_19</name>
    <dbReference type="NCBI Taxonomy" id="1802391"/>
    <lineage>
        <taxon>Bacteria</taxon>
        <taxon>Candidatus Uhriibacteriota</taxon>
    </lineage>
</organism>
<evidence type="ECO:0000313" key="18">
    <source>
        <dbReference type="Proteomes" id="UP000176303"/>
    </source>
</evidence>
<comment type="similarity">
    <text evidence="13 14">Belongs to the NAD-dependent DNA ligase family. LigA subfamily.</text>
</comment>
<dbReference type="InterPro" id="IPR013839">
    <property type="entry name" value="DNAligase_adenylation"/>
</dbReference>
<evidence type="ECO:0000256" key="10">
    <source>
        <dbReference type="ARBA" id="ARBA00023027"/>
    </source>
</evidence>
<keyword evidence="5 14" id="KW-0235">DNA replication</keyword>
<evidence type="ECO:0000256" key="6">
    <source>
        <dbReference type="ARBA" id="ARBA00022723"/>
    </source>
</evidence>
<dbReference type="Pfam" id="PF03119">
    <property type="entry name" value="DNA_ligase_ZBD"/>
    <property type="match status" value="1"/>
</dbReference>
<evidence type="ECO:0000256" key="14">
    <source>
        <dbReference type="HAMAP-Rule" id="MF_01588"/>
    </source>
</evidence>
<dbReference type="InterPro" id="IPR010994">
    <property type="entry name" value="RuvA_2-like"/>
</dbReference>
<evidence type="ECO:0000256" key="2">
    <source>
        <dbReference type="ARBA" id="ARBA00012722"/>
    </source>
</evidence>
<feature type="binding site" evidence="14">
    <location>
        <begin position="83"/>
        <end position="84"/>
    </location>
    <ligand>
        <name>NAD(+)</name>
        <dbReference type="ChEBI" id="CHEBI:57540"/>
    </ligand>
</feature>
<dbReference type="PROSITE" id="PS50172">
    <property type="entry name" value="BRCT"/>
    <property type="match status" value="1"/>
</dbReference>
<feature type="binding site" evidence="14">
    <location>
        <position position="430"/>
    </location>
    <ligand>
        <name>Zn(2+)</name>
        <dbReference type="ChEBI" id="CHEBI:29105"/>
    </ligand>
</feature>
<dbReference type="GO" id="GO:0003677">
    <property type="term" value="F:DNA binding"/>
    <property type="evidence" value="ECO:0007669"/>
    <property type="project" value="InterPro"/>
</dbReference>
<dbReference type="Gene3D" id="1.10.287.610">
    <property type="entry name" value="Helix hairpin bin"/>
    <property type="match status" value="1"/>
</dbReference>
<dbReference type="GO" id="GO:0046872">
    <property type="term" value="F:metal ion binding"/>
    <property type="evidence" value="ECO:0007669"/>
    <property type="project" value="UniProtKB-KW"/>
</dbReference>
<dbReference type="InterPro" id="IPR013840">
    <property type="entry name" value="DNAligase_N"/>
</dbReference>
<dbReference type="GO" id="GO:0006260">
    <property type="term" value="P:DNA replication"/>
    <property type="evidence" value="ECO:0007669"/>
    <property type="project" value="UniProtKB-KW"/>
</dbReference>
<evidence type="ECO:0000259" key="16">
    <source>
        <dbReference type="PROSITE" id="PS50172"/>
    </source>
</evidence>
<evidence type="ECO:0000256" key="15">
    <source>
        <dbReference type="RuleBase" id="RU000618"/>
    </source>
</evidence>
<dbReference type="InterPro" id="IPR018239">
    <property type="entry name" value="DNA_ligase_AS"/>
</dbReference>
<dbReference type="InterPro" id="IPR036420">
    <property type="entry name" value="BRCT_dom_sf"/>
</dbReference>
<feature type="domain" description="BRCT" evidence="16">
    <location>
        <begin position="610"/>
        <end position="691"/>
    </location>
</feature>
<dbReference type="InterPro" id="IPR041663">
    <property type="entry name" value="DisA/LigA_HHH"/>
</dbReference>
<dbReference type="PANTHER" id="PTHR23389">
    <property type="entry name" value="CHROMOSOME TRANSMISSION FIDELITY FACTOR 18"/>
    <property type="match status" value="1"/>
</dbReference>
<keyword evidence="14" id="KW-0464">Manganese</keyword>
<dbReference type="NCBIfam" id="TIGR00575">
    <property type="entry name" value="dnlj"/>
    <property type="match status" value="1"/>
</dbReference>
<dbReference type="Gene3D" id="3.30.470.30">
    <property type="entry name" value="DNA ligase/mRNA capping enzyme"/>
    <property type="match status" value="1"/>
</dbReference>
<comment type="cofactor">
    <cofactor evidence="14">
        <name>Mg(2+)</name>
        <dbReference type="ChEBI" id="CHEBI:18420"/>
    </cofactor>
    <cofactor evidence="14">
        <name>Mn(2+)</name>
        <dbReference type="ChEBI" id="CHEBI:29035"/>
    </cofactor>
</comment>
<dbReference type="InterPro" id="IPR001679">
    <property type="entry name" value="DNA_ligase"/>
</dbReference>
<feature type="binding site" evidence="14">
    <location>
        <position position="137"/>
    </location>
    <ligand>
        <name>NAD(+)</name>
        <dbReference type="ChEBI" id="CHEBI:57540"/>
    </ligand>
</feature>
<feature type="binding site" evidence="14">
    <location>
        <position position="433"/>
    </location>
    <ligand>
        <name>Zn(2+)</name>
        <dbReference type="ChEBI" id="CHEBI:29105"/>
    </ligand>
</feature>
<comment type="caution">
    <text evidence="17">The sequence shown here is derived from an EMBL/GenBank/DDBJ whole genome shotgun (WGS) entry which is preliminary data.</text>
</comment>
<dbReference type="InterPro" id="IPR001357">
    <property type="entry name" value="BRCT_dom"/>
</dbReference>
<keyword evidence="9 14" id="KW-0460">Magnesium</keyword>
<dbReference type="GO" id="GO:0006281">
    <property type="term" value="P:DNA repair"/>
    <property type="evidence" value="ECO:0007669"/>
    <property type="project" value="UniProtKB-KW"/>
</dbReference>
<dbReference type="SUPFAM" id="SSF50249">
    <property type="entry name" value="Nucleic acid-binding proteins"/>
    <property type="match status" value="1"/>
</dbReference>
<evidence type="ECO:0000256" key="12">
    <source>
        <dbReference type="ARBA" id="ARBA00034005"/>
    </source>
</evidence>
<dbReference type="PANTHER" id="PTHR23389:SF9">
    <property type="entry name" value="DNA LIGASE"/>
    <property type="match status" value="1"/>
</dbReference>
<evidence type="ECO:0000256" key="7">
    <source>
        <dbReference type="ARBA" id="ARBA00022763"/>
    </source>
</evidence>
<evidence type="ECO:0000256" key="3">
    <source>
        <dbReference type="ARBA" id="ARBA00013308"/>
    </source>
</evidence>
<dbReference type="SUPFAM" id="SSF56091">
    <property type="entry name" value="DNA ligase/mRNA capping enzyme, catalytic domain"/>
    <property type="match status" value="1"/>
</dbReference>
<evidence type="ECO:0000313" key="17">
    <source>
        <dbReference type="EMBL" id="OGL73922.1"/>
    </source>
</evidence>
<dbReference type="GO" id="GO:0005829">
    <property type="term" value="C:cytosol"/>
    <property type="evidence" value="ECO:0007669"/>
    <property type="project" value="TreeGrafter"/>
</dbReference>
<dbReference type="InterPro" id="IPR004149">
    <property type="entry name" value="Znf_DNAligase_C4"/>
</dbReference>
<keyword evidence="4 14" id="KW-0436">Ligase</keyword>
<accession>A0A1F7U6P7</accession>
<dbReference type="STRING" id="1802391.A3D72_00395"/>
<reference evidence="17 18" key="1">
    <citation type="journal article" date="2016" name="Nat. Commun.">
        <title>Thousands of microbial genomes shed light on interconnected biogeochemical processes in an aquifer system.</title>
        <authorList>
            <person name="Anantharaman K."/>
            <person name="Brown C.T."/>
            <person name="Hug L.A."/>
            <person name="Sharon I."/>
            <person name="Castelle C.J."/>
            <person name="Probst A.J."/>
            <person name="Thomas B.C."/>
            <person name="Singh A."/>
            <person name="Wilkins M.J."/>
            <person name="Karaoz U."/>
            <person name="Brodie E.L."/>
            <person name="Williams K.H."/>
            <person name="Hubbard S.S."/>
            <person name="Banfield J.F."/>
        </authorList>
    </citation>
    <scope>NUCLEOTIDE SEQUENCE [LARGE SCALE GENOMIC DNA]</scope>
</reference>
<evidence type="ECO:0000256" key="9">
    <source>
        <dbReference type="ARBA" id="ARBA00022842"/>
    </source>
</evidence>
<dbReference type="CDD" id="cd17748">
    <property type="entry name" value="BRCT_DNA_ligase_like"/>
    <property type="match status" value="1"/>
</dbReference>
<dbReference type="Pfam" id="PF12826">
    <property type="entry name" value="HHH_2"/>
    <property type="match status" value="1"/>
</dbReference>
<dbReference type="Gene3D" id="6.20.10.30">
    <property type="match status" value="1"/>
</dbReference>
<dbReference type="Gene3D" id="2.40.50.140">
    <property type="entry name" value="Nucleic acid-binding proteins"/>
    <property type="match status" value="1"/>
</dbReference>
<dbReference type="NCBIfam" id="NF005932">
    <property type="entry name" value="PRK07956.1"/>
    <property type="match status" value="1"/>
</dbReference>
<dbReference type="SMART" id="SM00532">
    <property type="entry name" value="LIGANc"/>
    <property type="match status" value="1"/>
</dbReference>
<evidence type="ECO:0000256" key="5">
    <source>
        <dbReference type="ARBA" id="ARBA00022705"/>
    </source>
</evidence>
<evidence type="ECO:0000256" key="13">
    <source>
        <dbReference type="ARBA" id="ARBA00060881"/>
    </source>
</evidence>
<dbReference type="FunFam" id="1.10.150.20:FF:000007">
    <property type="entry name" value="DNA ligase"/>
    <property type="match status" value="1"/>
</dbReference>
<dbReference type="PIRSF" id="PIRSF001604">
    <property type="entry name" value="LigA"/>
    <property type="match status" value="1"/>
</dbReference>
<dbReference type="AlphaFoldDB" id="A0A1F7U6P7"/>
<dbReference type="SMART" id="SM00278">
    <property type="entry name" value="HhH1"/>
    <property type="match status" value="3"/>
</dbReference>
<proteinExistence type="inferred from homology"/>
<dbReference type="SMART" id="SM00292">
    <property type="entry name" value="BRCT"/>
    <property type="match status" value="1"/>
</dbReference>
<sequence>MTKEEAKKRIEKLRREIDYYRYQYHVLDRTIISDAAHDSLKHELYKLEQQFPELITPDSPTQRVGGQPLPEFKKAAHKTPMLSMEDVFSPEEISEWEARLQRLLPGREFSYYAEIKMDGLAVSLQYRGGLLLIGATRGDGRIGEDVTENLKTVEAIPLRLRTPDEREISDFLRKFGLGMDEKKFRLALKSGDMEIRGEAYMKKSVFEALNREQKKKGQEPFANPRNAAAGAIRQLDPKIASSRHLSFYGYALVTDVGQIVHEQEHEIMKLLGLPVNPENRLCANLNDVEKFHEAIRRKREKLPYWTDGIVAVINDTDAFNRLGVVGKTPRGLIAYKFPPEQATTIVREVRWYVGRSGALTPVSVMEPVFVAGTTVQHATLHNMDEIERLGLKVGDTVILEKAGDIIPKVVKVLSNLRTGKEKAIHAPTKCPVCGRSVRRRPDEVAIVCANPKCPAKGLEFMANFVSKRAMDIEGLGYKIVEQLMDSGLVARPGDIFRLKKSDLTDLERFGEKSAENLVDSVDASRNRPLNRLIIGLGIPHVGDETAGDIAGRFETLARFRQASREQLEEVSGIGEVVAESVIEWLTDKDHQKMLDDLLEAGVMIEAVRRPKHQPLRGMTFVFTGEMESMSREEAKEKVRSLGGEASETVSKKTTYLVTGPGAGSKLKKAEKLGAAVLNESEFLALIKRGQR</sequence>
<dbReference type="InterPro" id="IPR004150">
    <property type="entry name" value="NAD_DNA_ligase_OB"/>
</dbReference>
<feature type="binding site" evidence="14">
    <location>
        <position position="336"/>
    </location>
    <ligand>
        <name>NAD(+)</name>
        <dbReference type="ChEBI" id="CHEBI:57540"/>
    </ligand>
</feature>
<evidence type="ECO:0000256" key="8">
    <source>
        <dbReference type="ARBA" id="ARBA00022833"/>
    </source>
</evidence>
<dbReference type="Gene3D" id="1.10.150.20">
    <property type="entry name" value="5' to 3' exonuclease, C-terminal subdomain"/>
    <property type="match status" value="2"/>
</dbReference>
<dbReference type="InterPro" id="IPR012340">
    <property type="entry name" value="NA-bd_OB-fold"/>
</dbReference>
<dbReference type="Pfam" id="PF00533">
    <property type="entry name" value="BRCT"/>
    <property type="match status" value="1"/>
</dbReference>
<dbReference type="SUPFAM" id="SSF52113">
    <property type="entry name" value="BRCT domain"/>
    <property type="match status" value="1"/>
</dbReference>
<dbReference type="Pfam" id="PF01653">
    <property type="entry name" value="DNA_ligase_aden"/>
    <property type="match status" value="2"/>
</dbReference>
<dbReference type="GO" id="GO:0003911">
    <property type="term" value="F:DNA ligase (NAD+) activity"/>
    <property type="evidence" value="ECO:0007669"/>
    <property type="project" value="UniProtKB-UniRule"/>
</dbReference>
<dbReference type="FunFam" id="1.10.150.20:FF:000006">
    <property type="entry name" value="DNA ligase"/>
    <property type="match status" value="1"/>
</dbReference>
<name>A0A1F7U6P7_9BACT</name>
<dbReference type="SUPFAM" id="SSF47781">
    <property type="entry name" value="RuvA domain 2-like"/>
    <property type="match status" value="1"/>
</dbReference>
<keyword evidence="6 14" id="KW-0479">Metal-binding</keyword>
<dbReference type="CDD" id="cd00114">
    <property type="entry name" value="LIGANc"/>
    <property type="match status" value="1"/>
</dbReference>
<comment type="caution">
    <text evidence="14">Lacks conserved residue(s) required for the propagation of feature annotation.</text>
</comment>
<dbReference type="InterPro" id="IPR003583">
    <property type="entry name" value="Hlx-hairpin-Hlx_DNA-bd_motif"/>
</dbReference>
<evidence type="ECO:0000256" key="11">
    <source>
        <dbReference type="ARBA" id="ARBA00023204"/>
    </source>
</evidence>
<dbReference type="FunFam" id="2.40.50.140:FF:000012">
    <property type="entry name" value="DNA ligase"/>
    <property type="match status" value="1"/>
</dbReference>
<feature type="binding site" evidence="14">
    <location>
        <position position="448"/>
    </location>
    <ligand>
        <name>Zn(2+)</name>
        <dbReference type="ChEBI" id="CHEBI:29105"/>
    </ligand>
</feature>
<dbReference type="Pfam" id="PF03120">
    <property type="entry name" value="OB_DNA_ligase"/>
    <property type="match status" value="1"/>
</dbReference>
<comment type="catalytic activity">
    <reaction evidence="12 14 15">
        <text>NAD(+) + (deoxyribonucleotide)n-3'-hydroxyl + 5'-phospho-(deoxyribonucleotide)m = (deoxyribonucleotide)n+m + AMP + beta-nicotinamide D-nucleotide.</text>
        <dbReference type="EC" id="6.5.1.2"/>
    </reaction>
</comment>
<feature type="binding site" evidence="14">
    <location>
        <position position="114"/>
    </location>
    <ligand>
        <name>NAD(+)</name>
        <dbReference type="ChEBI" id="CHEBI:57540"/>
    </ligand>
</feature>
<dbReference type="EMBL" id="MGDZ01000014">
    <property type="protein sequence ID" value="OGL73922.1"/>
    <property type="molecule type" value="Genomic_DNA"/>
</dbReference>
<comment type="function">
    <text evidence="1 14">DNA ligase that catalyzes the formation of phosphodiester linkages between 5'-phosphoryl and 3'-hydroxyl groups in double-stranded DNA using NAD as a coenzyme and as the energy source for the reaction. It is essential for DNA replication and repair of damaged DNA.</text>
</comment>
<dbReference type="FunFam" id="1.10.287.610:FF:000002">
    <property type="entry name" value="DNA ligase"/>
    <property type="match status" value="1"/>
</dbReference>
<dbReference type="EC" id="6.5.1.2" evidence="2 14"/>
<dbReference type="Pfam" id="PF14520">
    <property type="entry name" value="HHH_5"/>
    <property type="match status" value="1"/>
</dbReference>
<gene>
    <name evidence="14" type="primary">ligA</name>
    <name evidence="17" type="ORF">A3D72_00395</name>
</gene>
<keyword evidence="10 14" id="KW-0520">NAD</keyword>
<keyword evidence="8 14" id="KW-0862">Zinc</keyword>
<feature type="binding site" evidence="14">
    <location>
        <position position="198"/>
    </location>
    <ligand>
        <name>NAD(+)</name>
        <dbReference type="ChEBI" id="CHEBI:57540"/>
    </ligand>
</feature>
<keyword evidence="7 14" id="KW-0227">DNA damage</keyword>
<evidence type="ECO:0000256" key="4">
    <source>
        <dbReference type="ARBA" id="ARBA00022598"/>
    </source>
</evidence>
<dbReference type="PROSITE" id="PS01056">
    <property type="entry name" value="DNA_LIGASE_N2"/>
    <property type="match status" value="1"/>
</dbReference>
<dbReference type="HAMAP" id="MF_01588">
    <property type="entry name" value="DNA_ligase_A"/>
    <property type="match status" value="1"/>
</dbReference>
<feature type="active site" description="N6-AMP-lysine intermediate" evidence="14">
    <location>
        <position position="116"/>
    </location>
</feature>
<keyword evidence="11 14" id="KW-0234">DNA repair</keyword>
<evidence type="ECO:0000256" key="1">
    <source>
        <dbReference type="ARBA" id="ARBA00004067"/>
    </source>
</evidence>